<proteinExistence type="predicted"/>
<gene>
    <name evidence="2" type="ORF">B2J93_4670</name>
</gene>
<protein>
    <submittedName>
        <fullName evidence="2">Uncharacterized protein</fullName>
    </submittedName>
</protein>
<dbReference type="EMBL" id="MZNU01000269">
    <property type="protein sequence ID" value="OWP01566.1"/>
    <property type="molecule type" value="Genomic_DNA"/>
</dbReference>
<reference evidence="2 3" key="1">
    <citation type="submission" date="2017-04" db="EMBL/GenBank/DDBJ databases">
        <title>Draft genome sequence of Marssonina coronaria NL1: causal agent of apple blotch.</title>
        <authorList>
            <person name="Cheng Q."/>
        </authorList>
    </citation>
    <scope>NUCLEOTIDE SEQUENCE [LARGE SCALE GENOMIC DNA]</scope>
    <source>
        <strain evidence="2 3">NL1</strain>
    </source>
</reference>
<evidence type="ECO:0000256" key="1">
    <source>
        <dbReference type="SAM" id="MobiDB-lite"/>
    </source>
</evidence>
<evidence type="ECO:0000313" key="3">
    <source>
        <dbReference type="Proteomes" id="UP000242519"/>
    </source>
</evidence>
<dbReference type="InParanoid" id="A0A218Z2U2"/>
<dbReference type="Proteomes" id="UP000242519">
    <property type="component" value="Unassembled WGS sequence"/>
</dbReference>
<sequence>MRRGRGAPSHGGRFASYLGCAHPPAPNALPNAPPPPQSRRLFVPNAAARGPDRGPVRTCAPLSHRGGSHGLGAYVPSDGRGDEGQRDEGQRDEGQRDEGQRDEGQSDEGQRAEGREPRDDRLVHPAGPWGCKGCAPTSCGPVPQARTCTIPPCEPGVPGAPLSPAPLLAAGDGVLAGLGQRRGRAELSRRAATLVRDCHVTVSFDLAATFSLPRTPDLWLPGLVCHARGVGGGYFLRAEVPAAKGVNGKPARQPPPSSCPAPGPEWRAGFAGAPPDLGTCPGAPQLRDIELGAWTGGRGGGRVSTGVSRVEGTLGG</sequence>
<dbReference type="AlphaFoldDB" id="A0A218Z2U2"/>
<feature type="region of interest" description="Disordered" evidence="1">
    <location>
        <begin position="1"/>
        <end position="127"/>
    </location>
</feature>
<feature type="region of interest" description="Disordered" evidence="1">
    <location>
        <begin position="297"/>
        <end position="316"/>
    </location>
</feature>
<evidence type="ECO:0000313" key="2">
    <source>
        <dbReference type="EMBL" id="OWP01566.1"/>
    </source>
</evidence>
<organism evidence="2 3">
    <name type="scientific">Diplocarpon coronariae</name>
    <dbReference type="NCBI Taxonomy" id="2795749"/>
    <lineage>
        <taxon>Eukaryota</taxon>
        <taxon>Fungi</taxon>
        <taxon>Dikarya</taxon>
        <taxon>Ascomycota</taxon>
        <taxon>Pezizomycotina</taxon>
        <taxon>Leotiomycetes</taxon>
        <taxon>Helotiales</taxon>
        <taxon>Drepanopezizaceae</taxon>
        <taxon>Diplocarpon</taxon>
    </lineage>
</organism>
<accession>A0A218Z2U2</accession>
<feature type="compositionally biased region" description="Basic and acidic residues" evidence="1">
    <location>
        <begin position="79"/>
        <end position="123"/>
    </location>
</feature>
<name>A0A218Z2U2_9HELO</name>
<comment type="caution">
    <text evidence="2">The sequence shown here is derived from an EMBL/GenBank/DDBJ whole genome shotgun (WGS) entry which is preliminary data.</text>
</comment>
<keyword evidence="3" id="KW-1185">Reference proteome</keyword>
<feature type="compositionally biased region" description="Pro residues" evidence="1">
    <location>
        <begin position="23"/>
        <end position="37"/>
    </location>
</feature>